<dbReference type="InterPro" id="IPR018485">
    <property type="entry name" value="FGGY_C"/>
</dbReference>
<proteinExistence type="inferred from homology"/>
<reference evidence="12" key="1">
    <citation type="submission" date="2016-06" db="EMBL/GenBank/DDBJ databases">
        <authorList>
            <person name="Rodrigo-Torres L."/>
            <person name="Arahal D.R."/>
        </authorList>
    </citation>
    <scope>NUCLEOTIDE SEQUENCE [LARGE SCALE GENOMIC DNA]</scope>
    <source>
        <strain evidence="12">CECT 7224</strain>
    </source>
</reference>
<dbReference type="EMBL" id="FLQZ01000043">
    <property type="protein sequence ID" value="SBT13493.1"/>
    <property type="molecule type" value="Genomic_DNA"/>
</dbReference>
<feature type="domain" description="Carbohydrate kinase FGGY N-terminal" evidence="9">
    <location>
        <begin position="5"/>
        <end position="248"/>
    </location>
</feature>
<dbReference type="PIRSF" id="PIRSF000538">
    <property type="entry name" value="GlpK"/>
    <property type="match status" value="1"/>
</dbReference>
<dbReference type="GO" id="GO:0006071">
    <property type="term" value="P:glycerol metabolic process"/>
    <property type="evidence" value="ECO:0007669"/>
    <property type="project" value="TreeGrafter"/>
</dbReference>
<evidence type="ECO:0000313" key="12">
    <source>
        <dbReference type="Proteomes" id="UP000092819"/>
    </source>
</evidence>
<evidence type="ECO:0000256" key="1">
    <source>
        <dbReference type="ARBA" id="ARBA00009156"/>
    </source>
</evidence>
<dbReference type="InterPro" id="IPR013449">
    <property type="entry name" value="Rhamnulokinase"/>
</dbReference>
<dbReference type="GO" id="GO:0004370">
    <property type="term" value="F:glycerol kinase activity"/>
    <property type="evidence" value="ECO:0007669"/>
    <property type="project" value="TreeGrafter"/>
</dbReference>
<organism evidence="11 12">
    <name type="scientific">Vibrio celticus</name>
    <dbReference type="NCBI Taxonomy" id="446372"/>
    <lineage>
        <taxon>Bacteria</taxon>
        <taxon>Pseudomonadati</taxon>
        <taxon>Pseudomonadota</taxon>
        <taxon>Gammaproteobacteria</taxon>
        <taxon>Vibrionales</taxon>
        <taxon>Vibrionaceae</taxon>
        <taxon>Vibrio</taxon>
    </lineage>
</organism>
<sequence>MKKVVAVDIGASSGRVMLGMYSEHQLKMCELYRFENGPVLRKDQACWNVDYLLMEIKHGIRRALDAGHDIDCIGIDTWGVDFVLIDKNGERLGEAVSYRDNRTEGCMSSLIADLGSDFIYGRTGIQFLSFNTLYQLVALKQQGPTWFEDVEKLLFIPDYLGFQLTGVQNCEYTNASTSQLLNCQSGQWDEQLLKAIGIPQRWLTEPTMPNRLIGEYSFSFDASEQRSKTAASIPVASIASHDTASAILALPVMDDDTVYISSGTWSLMGFESHYPFNSALAQSLNFTNEGGAESRFRVLKNIMGLWLIQNVQKELMDYSFAELVTLAKQSKPFRSLIEPDHPSFLNPKSMTDAICTFCAQTDQPIPSTPGQFARCIFESLAMQYKRVWLEIKQIRSDSVNQIHIIGGGIQNTFLNQLCADACGVTVKVGPIEASAIGNVCGQLIALGELENVKHARQVVSHSFPIETYEPLHTAEFLEQWKEFQRISNVNL</sequence>
<dbReference type="InterPro" id="IPR018484">
    <property type="entry name" value="FGGY_N"/>
</dbReference>
<dbReference type="AlphaFoldDB" id="A0A1C3JED5"/>
<gene>
    <name evidence="11" type="primary">rhaB_1</name>
    <name evidence="11" type="ORF">VCE7224_02242</name>
</gene>
<evidence type="ECO:0000256" key="4">
    <source>
        <dbReference type="ARBA" id="ARBA00022777"/>
    </source>
</evidence>
<evidence type="ECO:0000313" key="11">
    <source>
        <dbReference type="EMBL" id="SBT13493.1"/>
    </source>
</evidence>
<dbReference type="GO" id="GO:0005829">
    <property type="term" value="C:cytosol"/>
    <property type="evidence" value="ECO:0007669"/>
    <property type="project" value="TreeGrafter"/>
</dbReference>
<protein>
    <recommendedName>
        <fullName evidence="8">Rhamnulokinase</fullName>
        <ecNumber evidence="8">2.7.1.5</ecNumber>
    </recommendedName>
</protein>
<comment type="similarity">
    <text evidence="1">Belongs to the FGGY kinase family.</text>
</comment>
<dbReference type="InterPro" id="IPR000577">
    <property type="entry name" value="Carb_kinase_FGGY"/>
</dbReference>
<evidence type="ECO:0000256" key="7">
    <source>
        <dbReference type="ARBA" id="ARBA00023308"/>
    </source>
</evidence>
<dbReference type="PANTHER" id="PTHR10196">
    <property type="entry name" value="SUGAR KINASE"/>
    <property type="match status" value="1"/>
</dbReference>
<evidence type="ECO:0000256" key="8">
    <source>
        <dbReference type="NCBIfam" id="TIGR02627"/>
    </source>
</evidence>
<evidence type="ECO:0000256" key="3">
    <source>
        <dbReference type="ARBA" id="ARBA00022741"/>
    </source>
</evidence>
<accession>A0A1C3JED5</accession>
<dbReference type="CDD" id="cd07771">
    <property type="entry name" value="ASKHA_NBD_FGGY_RhaB-like"/>
    <property type="match status" value="1"/>
</dbReference>
<dbReference type="RefSeq" id="WP_065676499.1">
    <property type="nucleotide sequence ID" value="NZ_AP025463.1"/>
</dbReference>
<dbReference type="GO" id="GO:0008993">
    <property type="term" value="F:rhamnulokinase activity"/>
    <property type="evidence" value="ECO:0007669"/>
    <property type="project" value="UniProtKB-UniRule"/>
</dbReference>
<keyword evidence="4 11" id="KW-0418">Kinase</keyword>
<dbReference type="EC" id="2.7.1.5" evidence="8"/>
<name>A0A1C3JED5_9VIBR</name>
<dbReference type="GO" id="GO:0005524">
    <property type="term" value="F:ATP binding"/>
    <property type="evidence" value="ECO:0007669"/>
    <property type="project" value="UniProtKB-KW"/>
</dbReference>
<keyword evidence="5" id="KW-0067">ATP-binding</keyword>
<feature type="domain" description="Carbohydrate kinase FGGY C-terminal" evidence="10">
    <location>
        <begin position="258"/>
        <end position="445"/>
    </location>
</feature>
<dbReference type="Pfam" id="PF02782">
    <property type="entry name" value="FGGY_C"/>
    <property type="match status" value="1"/>
</dbReference>
<evidence type="ECO:0000259" key="10">
    <source>
        <dbReference type="Pfam" id="PF02782"/>
    </source>
</evidence>
<evidence type="ECO:0000259" key="9">
    <source>
        <dbReference type="Pfam" id="PF00370"/>
    </source>
</evidence>
<dbReference type="PANTHER" id="PTHR10196:SF93">
    <property type="entry name" value="L-RHAMNULOKINASE"/>
    <property type="match status" value="1"/>
</dbReference>
<evidence type="ECO:0000256" key="5">
    <source>
        <dbReference type="ARBA" id="ARBA00022840"/>
    </source>
</evidence>
<keyword evidence="6" id="KW-1015">Disulfide bond</keyword>
<keyword evidence="2 11" id="KW-0808">Transferase</keyword>
<dbReference type="SUPFAM" id="SSF53067">
    <property type="entry name" value="Actin-like ATPase domain"/>
    <property type="match status" value="2"/>
</dbReference>
<keyword evidence="12" id="KW-1185">Reference proteome</keyword>
<dbReference type="Gene3D" id="3.30.420.40">
    <property type="match status" value="2"/>
</dbReference>
<keyword evidence="7" id="KW-0684">Rhamnose metabolism</keyword>
<keyword evidence="3" id="KW-0547">Nucleotide-binding</keyword>
<dbReference type="InterPro" id="IPR043129">
    <property type="entry name" value="ATPase_NBD"/>
</dbReference>
<dbReference type="Pfam" id="PF00370">
    <property type="entry name" value="FGGY_N"/>
    <property type="match status" value="1"/>
</dbReference>
<evidence type="ECO:0000256" key="2">
    <source>
        <dbReference type="ARBA" id="ARBA00022679"/>
    </source>
</evidence>
<dbReference type="NCBIfam" id="TIGR02627">
    <property type="entry name" value="rhamnulo_kin"/>
    <property type="match status" value="1"/>
</dbReference>
<dbReference type="GO" id="GO:0019301">
    <property type="term" value="P:rhamnose catabolic process"/>
    <property type="evidence" value="ECO:0007669"/>
    <property type="project" value="UniProtKB-UniRule"/>
</dbReference>
<evidence type="ECO:0000256" key="6">
    <source>
        <dbReference type="ARBA" id="ARBA00023157"/>
    </source>
</evidence>
<dbReference type="Proteomes" id="UP000092819">
    <property type="component" value="Unassembled WGS sequence"/>
</dbReference>